<gene>
    <name evidence="1" type="ORF">EV138_0579</name>
</gene>
<sequence>MGIWSSGDGEALARALGYYRLRAATEEPRSGVGELVEEGKQVRRMKARSLGRSVRGAHVVRAATEEP</sequence>
<protein>
    <submittedName>
        <fullName evidence="1">Uncharacterized protein</fullName>
    </submittedName>
</protein>
<reference evidence="1 2" key="1">
    <citation type="submission" date="2019-03" db="EMBL/GenBank/DDBJ databases">
        <title>Genomic Encyclopedia of Type Strains, Phase III (KMG-III): the genomes of soil and plant-associated and newly described type strains.</title>
        <authorList>
            <person name="Whitman W."/>
        </authorList>
    </citation>
    <scope>NUCLEOTIDE SEQUENCE [LARGE SCALE GENOMIC DNA]</scope>
    <source>
        <strain evidence="1 2">VKM Ac-2575</strain>
    </source>
</reference>
<dbReference type="Proteomes" id="UP000295151">
    <property type="component" value="Unassembled WGS sequence"/>
</dbReference>
<name>A0A4R7T5F0_9ACTN</name>
<accession>A0A4R7T5F0</accession>
<evidence type="ECO:0000313" key="1">
    <source>
        <dbReference type="EMBL" id="TDU87062.1"/>
    </source>
</evidence>
<dbReference type="RefSeq" id="WP_133976895.1">
    <property type="nucleotide sequence ID" value="NZ_SOCE01000001.1"/>
</dbReference>
<comment type="caution">
    <text evidence="1">The sequence shown here is derived from an EMBL/GenBank/DDBJ whole genome shotgun (WGS) entry which is preliminary data.</text>
</comment>
<proteinExistence type="predicted"/>
<keyword evidence="2" id="KW-1185">Reference proteome</keyword>
<organism evidence="1 2">
    <name type="scientific">Kribbella voronezhensis</name>
    <dbReference type="NCBI Taxonomy" id="2512212"/>
    <lineage>
        <taxon>Bacteria</taxon>
        <taxon>Bacillati</taxon>
        <taxon>Actinomycetota</taxon>
        <taxon>Actinomycetes</taxon>
        <taxon>Propionibacteriales</taxon>
        <taxon>Kribbellaceae</taxon>
        <taxon>Kribbella</taxon>
    </lineage>
</organism>
<dbReference type="EMBL" id="SOCE01000001">
    <property type="protein sequence ID" value="TDU87062.1"/>
    <property type="molecule type" value="Genomic_DNA"/>
</dbReference>
<evidence type="ECO:0000313" key="2">
    <source>
        <dbReference type="Proteomes" id="UP000295151"/>
    </source>
</evidence>
<dbReference type="AlphaFoldDB" id="A0A4R7T5F0"/>